<organism evidence="1 2">
    <name type="scientific">Mesorhizobium escarrei</name>
    <dbReference type="NCBI Taxonomy" id="666018"/>
    <lineage>
        <taxon>Bacteria</taxon>
        <taxon>Pseudomonadati</taxon>
        <taxon>Pseudomonadota</taxon>
        <taxon>Alphaproteobacteria</taxon>
        <taxon>Hyphomicrobiales</taxon>
        <taxon>Phyllobacteriaceae</taxon>
        <taxon>Mesorhizobium</taxon>
    </lineage>
</organism>
<dbReference type="EMBL" id="CAKXZT010000134">
    <property type="protein sequence ID" value="CAH2403575.1"/>
    <property type="molecule type" value="Genomic_DNA"/>
</dbReference>
<dbReference type="Proteomes" id="UP001153050">
    <property type="component" value="Unassembled WGS sequence"/>
</dbReference>
<gene>
    <name evidence="1" type="ORF">MES5069_390063</name>
</gene>
<proteinExistence type="predicted"/>
<comment type="caution">
    <text evidence="1">The sequence shown here is derived from an EMBL/GenBank/DDBJ whole genome shotgun (WGS) entry which is preliminary data.</text>
</comment>
<evidence type="ECO:0000313" key="2">
    <source>
        <dbReference type="Proteomes" id="UP001153050"/>
    </source>
</evidence>
<protein>
    <submittedName>
        <fullName evidence="1">Uncharacterized protein</fullName>
    </submittedName>
</protein>
<accession>A0ABM9E3A5</accession>
<sequence>MRIRSPGFSQLNAKAQPNRRILTINCQAHQQKPGLQVVLRWDTCNLTAETWLREHSAQLVTNIVADQQVAIRAAFSKDLARGANPTRAALEVVGRVNRVTGRREGGVIGLTTVQSDYVARARDELLSGEPDQLRAYLNRKRRDKRFDRTITAATRDGKPIPTNLVARIIGRYSDSLLKLRVDTIGLHETFAALGASKDIAFQQAIAKARIWHEPSDGCHSTGFSDRDNLWAKRSG</sequence>
<evidence type="ECO:0000313" key="1">
    <source>
        <dbReference type="EMBL" id="CAH2403575.1"/>
    </source>
</evidence>
<reference evidence="1 2" key="1">
    <citation type="submission" date="2022-03" db="EMBL/GenBank/DDBJ databases">
        <authorList>
            <person name="Brunel B."/>
        </authorList>
    </citation>
    <scope>NUCLEOTIDE SEQUENCE [LARGE SCALE GENOMIC DNA]</scope>
    <source>
        <strain evidence="1">STM5069sample</strain>
    </source>
</reference>
<name>A0ABM9E3A5_9HYPH</name>
<keyword evidence="2" id="KW-1185">Reference proteome</keyword>